<reference evidence="1" key="1">
    <citation type="submission" date="2018-02" db="EMBL/GenBank/DDBJ databases">
        <title>Rhizophora mucronata_Transcriptome.</title>
        <authorList>
            <person name="Meera S.P."/>
            <person name="Sreeshan A."/>
            <person name="Augustine A."/>
        </authorList>
    </citation>
    <scope>NUCLEOTIDE SEQUENCE</scope>
    <source>
        <tissue evidence="1">Leaf</tissue>
    </source>
</reference>
<evidence type="ECO:0000313" key="1">
    <source>
        <dbReference type="EMBL" id="MBX63415.1"/>
    </source>
</evidence>
<dbReference type="AlphaFoldDB" id="A0A2P2Q8V4"/>
<accession>A0A2P2Q8V4</accession>
<sequence length="68" mass="7962">MHKCMLDKISQTFDHPVPNKQDKCPDKPYKNRVYGENSGQDFTKLRKQDGLTNPLHFEITYAGMLQTY</sequence>
<organism evidence="1">
    <name type="scientific">Rhizophora mucronata</name>
    <name type="common">Asiatic mangrove</name>
    <dbReference type="NCBI Taxonomy" id="61149"/>
    <lineage>
        <taxon>Eukaryota</taxon>
        <taxon>Viridiplantae</taxon>
        <taxon>Streptophyta</taxon>
        <taxon>Embryophyta</taxon>
        <taxon>Tracheophyta</taxon>
        <taxon>Spermatophyta</taxon>
        <taxon>Magnoliopsida</taxon>
        <taxon>eudicotyledons</taxon>
        <taxon>Gunneridae</taxon>
        <taxon>Pentapetalae</taxon>
        <taxon>rosids</taxon>
        <taxon>fabids</taxon>
        <taxon>Malpighiales</taxon>
        <taxon>Rhizophoraceae</taxon>
        <taxon>Rhizophora</taxon>
    </lineage>
</organism>
<protein>
    <submittedName>
        <fullName evidence="1">Uncharacterized protein</fullName>
    </submittedName>
</protein>
<name>A0A2P2Q8V4_RHIMU</name>
<dbReference type="EMBL" id="GGEC01082931">
    <property type="protein sequence ID" value="MBX63415.1"/>
    <property type="molecule type" value="Transcribed_RNA"/>
</dbReference>
<proteinExistence type="predicted"/>